<dbReference type="SUPFAM" id="SSF56784">
    <property type="entry name" value="HAD-like"/>
    <property type="match status" value="1"/>
</dbReference>
<feature type="region of interest" description="Disordered" evidence="3">
    <location>
        <begin position="857"/>
        <end position="883"/>
    </location>
</feature>
<reference evidence="6 7" key="1">
    <citation type="submission" date="2019-01" db="EMBL/GenBank/DDBJ databases">
        <title>Nuclear Genome Assembly of the Microalgal Biofuel strain Nannochloropsis salina CCMP1776.</title>
        <authorList>
            <person name="Hovde B."/>
        </authorList>
    </citation>
    <scope>NUCLEOTIDE SEQUENCE [LARGE SCALE GENOMIC DNA]</scope>
    <source>
        <strain evidence="6 7">CCMP1776</strain>
    </source>
</reference>
<dbReference type="OrthoDB" id="10644002at2759"/>
<feature type="transmembrane region" description="Helical" evidence="4">
    <location>
        <begin position="183"/>
        <end position="200"/>
    </location>
</feature>
<evidence type="ECO:0000256" key="2">
    <source>
        <dbReference type="ARBA" id="ARBA00022475"/>
    </source>
</evidence>
<feature type="compositionally biased region" description="Basic and acidic residues" evidence="3">
    <location>
        <begin position="1155"/>
        <end position="1166"/>
    </location>
</feature>
<feature type="region of interest" description="Disordered" evidence="3">
    <location>
        <begin position="494"/>
        <end position="628"/>
    </location>
</feature>
<dbReference type="Gene3D" id="3.40.50.1000">
    <property type="entry name" value="HAD superfamily/HAD-like"/>
    <property type="match status" value="1"/>
</dbReference>
<feature type="domain" description="P-type ATPase A" evidence="5">
    <location>
        <begin position="226"/>
        <end position="267"/>
    </location>
</feature>
<keyword evidence="4" id="KW-0812">Transmembrane</keyword>
<feature type="compositionally biased region" description="Low complexity" evidence="3">
    <location>
        <begin position="1553"/>
        <end position="1562"/>
    </location>
</feature>
<feature type="compositionally biased region" description="Polar residues" evidence="3">
    <location>
        <begin position="1721"/>
        <end position="1730"/>
    </location>
</feature>
<feature type="compositionally biased region" description="Basic and acidic residues" evidence="3">
    <location>
        <begin position="325"/>
        <end position="351"/>
    </location>
</feature>
<dbReference type="GO" id="GO:1902600">
    <property type="term" value="P:proton transmembrane transport"/>
    <property type="evidence" value="ECO:0007669"/>
    <property type="project" value="TreeGrafter"/>
</dbReference>
<feature type="region of interest" description="Disordered" evidence="3">
    <location>
        <begin position="313"/>
        <end position="369"/>
    </location>
</feature>
<proteinExistence type="predicted"/>
<feature type="transmembrane region" description="Helical" evidence="4">
    <location>
        <begin position="1577"/>
        <end position="1596"/>
    </location>
</feature>
<keyword evidence="4" id="KW-1133">Transmembrane helix</keyword>
<dbReference type="GO" id="GO:1990573">
    <property type="term" value="P:potassium ion import across plasma membrane"/>
    <property type="evidence" value="ECO:0007669"/>
    <property type="project" value="TreeGrafter"/>
</dbReference>
<accession>A0A4D9DGL9</accession>
<dbReference type="EMBL" id="SDOX01000005">
    <property type="protein sequence ID" value="TFJ87949.1"/>
    <property type="molecule type" value="Genomic_DNA"/>
</dbReference>
<dbReference type="GO" id="GO:0005886">
    <property type="term" value="C:plasma membrane"/>
    <property type="evidence" value="ECO:0007669"/>
    <property type="project" value="UniProtKB-SubCell"/>
</dbReference>
<dbReference type="GO" id="GO:0030007">
    <property type="term" value="P:intracellular potassium ion homeostasis"/>
    <property type="evidence" value="ECO:0007669"/>
    <property type="project" value="TreeGrafter"/>
</dbReference>
<evidence type="ECO:0000313" key="6">
    <source>
        <dbReference type="EMBL" id="TFJ87949.1"/>
    </source>
</evidence>
<feature type="region of interest" description="Disordered" evidence="3">
    <location>
        <begin position="383"/>
        <end position="417"/>
    </location>
</feature>
<dbReference type="Gene3D" id="2.70.150.10">
    <property type="entry name" value="Calcium-transporting ATPase, cytoplasmic transduction domain A"/>
    <property type="match status" value="1"/>
</dbReference>
<keyword evidence="7" id="KW-1185">Reference proteome</keyword>
<dbReference type="InterPro" id="IPR008250">
    <property type="entry name" value="ATPase_P-typ_transduc_dom_A_sf"/>
</dbReference>
<keyword evidence="2" id="KW-1003">Cell membrane</keyword>
<comment type="subcellular location">
    <subcellularLocation>
        <location evidence="1">Cell membrane</location>
        <topology evidence="1">Multi-pass membrane protein</topology>
    </subcellularLocation>
</comment>
<dbReference type="Gene3D" id="1.20.1110.10">
    <property type="entry name" value="Calcium-transporting ATPase, transmembrane domain"/>
    <property type="match status" value="1"/>
</dbReference>
<feature type="compositionally biased region" description="Polar residues" evidence="3">
    <location>
        <begin position="383"/>
        <end position="392"/>
    </location>
</feature>
<feature type="compositionally biased region" description="Gly residues" evidence="3">
    <location>
        <begin position="820"/>
        <end position="832"/>
    </location>
</feature>
<dbReference type="GO" id="GO:0005391">
    <property type="term" value="F:P-type sodium:potassium-exchanging transporter activity"/>
    <property type="evidence" value="ECO:0007669"/>
    <property type="project" value="TreeGrafter"/>
</dbReference>
<feature type="transmembrane region" description="Helical" evidence="4">
    <location>
        <begin position="1647"/>
        <end position="1670"/>
    </location>
</feature>
<name>A0A4D9DGL9_9STRA</name>
<gene>
    <name evidence="6" type="ORF">NSK_001295</name>
</gene>
<feature type="region of interest" description="Disordered" evidence="3">
    <location>
        <begin position="1155"/>
        <end position="1207"/>
    </location>
</feature>
<sequence length="1730" mass="182009">MVTPVGQFSDRWKLVLYRLKHFTPVAWTLALTCVLFGLCLLDTTLEGEPLLVLLILGLALALYSAAALGYLIVSADTQTEEWGHGLTEPELDLLYDAPRLPLEQVADILGTDTVTGLTQRHALAREAELALVSRRRSSSAHSGTYSLLLALHEEAWGPSSWCTATLFALAIVQTIMLPPASPMLPLALALILLLLVLSVLRRWRALWCLRMCTRGAAGGLPALGPVSVVRNGEVMELPAERVVVGDLLLLTPGQALCADVRLVEAEAGPSRRINLEMDESDLDRVRGRLAALGVSEEARGQGRMEVLCGVRIGGGGEEGGGGGAHRREGEGEGEEGARMPDDREEKRRPPPERGWSQTLRAQRPPSTALQPHVSFSQATFSMATAPPSANTGGTKGERGPGSPFKPDAPAGTEQGPVQHRRRTYMALAGSVVTQGRGRGVVVSLPPHTEMGRLTRLLKRAEWVQRQAGAEGPGQGDHEPSEGDVAMALAPRLLSPRLPPSTASPPGAPADVVSSPHLSERDRSPPAPALALPSSAISIPPPASPASQQPSSRRRPPLGSTPPGASTASLFGSGGRRMGRGGRLLRSTLSPLDPDLRRETPPPRPGATLLPFSPTAEHQPYPTTSSLPSHQLPPALHDSSFVSAAVTLRPSLPPPAASSAPALPRLLFDPSLTDLEDLLLWTGVLVSLASLVSSHALPKMEEREPLLGLMGALSLLYALAPRGDLREMWRQALSVGAWAWGKGRGRGAMGLREGEGVQAVERLALMGAVVLDKAGTLTRDAPLLRALALSTGLGTLRLWGAGAEEGLAALRGTLRRRAGAGSPGGRDGGGTAGGEEEGEREGVRELLEAWLLTSSLGDEATRREQMNRRQRNLARKGERGLGVHTHSVDSLPALASREGLAGVLSRLLNVDKEWTGLPPIDRALLSALASPPSPATGPQASQPSVVSPRPPSSPPPSVQGGHSPPSPGPCPSPLPPPPSLSPPRPTDFPPALLSMLLGKIRGEARLVSYSPYDAEAGFEARTYAWKGNRKEGGRNEEGRGQEQAVYKTFFRATPDAILAHCDQVVELGATRGEGGQQGSPRRGRGGGRGGVSLHPNLRQCLDSSLAALAEAEGCTLVGLAVKEEEETYEKALWRAREAGMAAWAGGPRLTRIVSDHEGEREADREEGGAGAPTGGGEDEDDFPSLPPTLRTAGANGVEGGGCGRGPSIHGSRHGASFLEAAPERLDGARFLGVLAFLDPPVQGVEGAVRALRGRRGRGRRVVLVTGEGEEAAETLARQVGLLEGPRGGKEVLYAPHARGPFLSLALKEDEKVAVVCRASPQDRVRVVQAMEGGGGGGRAEEGRVVAVTGNGAADVPALLWPSSLGVVLEGGAAEEGAGDAREGRRPPTGGTEAETVGPGRGRRQSTYPSHRLVSDIARRVANLAIMDGDLLAFASAAACARHLLRRSQAAATHTLACHFALALLWLPVLWLTLKGVGGPGRGFASLPLVPVQILLLEGCRMAGVGAGFYLTGWSGGVGGEEVGGDDAGSHGDRIHGVAGGRCRGPSSSAREVGSHASLSSSASASSHRDRHFLRPRHILLVIAGILSLVTAVAVPLAYNEVFLAGRVGYYWCVAWLTASFAFLLLVALDVRTQTALGLVPMPLKLWEVVLGSVVLALGVWMHVGMCAVWCVERGEDREDGERKGDEAEGGVGRNSYGTVGANVDRTREDDGRKYRDLEEQTPLLTSTHKVA</sequence>
<dbReference type="Proteomes" id="UP000355283">
    <property type="component" value="Unassembled WGS sequence"/>
</dbReference>
<dbReference type="InterPro" id="IPR036412">
    <property type="entry name" value="HAD-like_sf"/>
</dbReference>
<evidence type="ECO:0000259" key="5">
    <source>
        <dbReference type="Pfam" id="PF00122"/>
    </source>
</evidence>
<dbReference type="InterPro" id="IPR050510">
    <property type="entry name" value="Cation_transp_ATPase_P-type"/>
</dbReference>
<feature type="region of interest" description="Disordered" evidence="3">
    <location>
        <begin position="1373"/>
        <end position="1407"/>
    </location>
</feature>
<dbReference type="InterPro" id="IPR059000">
    <property type="entry name" value="ATPase_P-type_domA"/>
</dbReference>
<organism evidence="6 7">
    <name type="scientific">Nannochloropsis salina CCMP1776</name>
    <dbReference type="NCBI Taxonomy" id="1027361"/>
    <lineage>
        <taxon>Eukaryota</taxon>
        <taxon>Sar</taxon>
        <taxon>Stramenopiles</taxon>
        <taxon>Ochrophyta</taxon>
        <taxon>Eustigmatophyceae</taxon>
        <taxon>Eustigmatales</taxon>
        <taxon>Monodopsidaceae</taxon>
        <taxon>Microchloropsis</taxon>
        <taxon>Microchloropsis salina</taxon>
    </lineage>
</organism>
<feature type="compositionally biased region" description="Low complexity" evidence="3">
    <location>
        <begin position="937"/>
        <end position="946"/>
    </location>
</feature>
<feature type="compositionally biased region" description="Pro residues" evidence="3">
    <location>
        <begin position="947"/>
        <end position="956"/>
    </location>
</feature>
<feature type="compositionally biased region" description="Pro residues" evidence="3">
    <location>
        <begin position="963"/>
        <end position="986"/>
    </location>
</feature>
<dbReference type="InterPro" id="IPR023214">
    <property type="entry name" value="HAD_sf"/>
</dbReference>
<evidence type="ECO:0000256" key="4">
    <source>
        <dbReference type="SAM" id="Phobius"/>
    </source>
</evidence>
<feature type="region of interest" description="Disordered" evidence="3">
    <location>
        <begin position="1539"/>
        <end position="1562"/>
    </location>
</feature>
<evidence type="ECO:0000313" key="7">
    <source>
        <dbReference type="Proteomes" id="UP000355283"/>
    </source>
</evidence>
<feature type="region of interest" description="Disordered" evidence="3">
    <location>
        <begin position="1678"/>
        <end position="1730"/>
    </location>
</feature>
<feature type="transmembrane region" description="Helical" evidence="4">
    <location>
        <begin position="1608"/>
        <end position="1627"/>
    </location>
</feature>
<feature type="region of interest" description="Disordered" evidence="3">
    <location>
        <begin position="1068"/>
        <end position="1091"/>
    </location>
</feature>
<feature type="compositionally biased region" description="Gly residues" evidence="3">
    <location>
        <begin position="313"/>
        <end position="323"/>
    </location>
</feature>
<dbReference type="PANTHER" id="PTHR43294">
    <property type="entry name" value="SODIUM/POTASSIUM-TRANSPORTING ATPASE SUBUNIT ALPHA"/>
    <property type="match status" value="1"/>
</dbReference>
<dbReference type="GO" id="GO:0036376">
    <property type="term" value="P:sodium ion export across plasma membrane"/>
    <property type="evidence" value="ECO:0007669"/>
    <property type="project" value="TreeGrafter"/>
</dbReference>
<dbReference type="GO" id="GO:0006883">
    <property type="term" value="P:intracellular sodium ion homeostasis"/>
    <property type="evidence" value="ECO:0007669"/>
    <property type="project" value="TreeGrafter"/>
</dbReference>
<feature type="compositionally biased region" description="Pro residues" evidence="3">
    <location>
        <begin position="496"/>
        <end position="507"/>
    </location>
</feature>
<dbReference type="PANTHER" id="PTHR43294:SF21">
    <property type="entry name" value="CATION TRANSPORTING ATPASE"/>
    <property type="match status" value="1"/>
</dbReference>
<protein>
    <recommendedName>
        <fullName evidence="5">P-type ATPase A domain-containing protein</fullName>
    </recommendedName>
</protein>
<dbReference type="Pfam" id="PF00122">
    <property type="entry name" value="E1-E2_ATPase"/>
    <property type="match status" value="1"/>
</dbReference>
<feature type="transmembrane region" description="Helical" evidence="4">
    <location>
        <begin position="21"/>
        <end position="38"/>
    </location>
</feature>
<feature type="region of interest" description="Disordered" evidence="3">
    <location>
        <begin position="816"/>
        <end position="839"/>
    </location>
</feature>
<evidence type="ECO:0000256" key="3">
    <source>
        <dbReference type="SAM" id="MobiDB-lite"/>
    </source>
</evidence>
<feature type="compositionally biased region" description="Basic and acidic residues" evidence="3">
    <location>
        <begin position="1703"/>
        <end position="1717"/>
    </location>
</feature>
<feature type="transmembrane region" description="Helical" evidence="4">
    <location>
        <begin position="50"/>
        <end position="73"/>
    </location>
</feature>
<comment type="caution">
    <text evidence="6">The sequence shown here is derived from an EMBL/GenBank/DDBJ whole genome shotgun (WGS) entry which is preliminary data.</text>
</comment>
<feature type="region of interest" description="Disordered" evidence="3">
    <location>
        <begin position="927"/>
        <end position="986"/>
    </location>
</feature>
<dbReference type="SUPFAM" id="SSF81653">
    <property type="entry name" value="Calcium ATPase, transduction domain A"/>
    <property type="match status" value="1"/>
</dbReference>
<feature type="compositionally biased region" description="Low complexity" evidence="3">
    <location>
        <begin position="528"/>
        <end position="537"/>
    </location>
</feature>
<evidence type="ECO:0000256" key="1">
    <source>
        <dbReference type="ARBA" id="ARBA00004651"/>
    </source>
</evidence>
<feature type="compositionally biased region" description="Polar residues" evidence="3">
    <location>
        <begin position="355"/>
        <end position="369"/>
    </location>
</feature>
<keyword evidence="4" id="KW-0472">Membrane</keyword>